<gene>
    <name evidence="1" type="ORF">GMST_35210</name>
</gene>
<dbReference type="AlphaFoldDB" id="A0A6V8MMG2"/>
<comment type="caution">
    <text evidence="1">The sequence shown here is derived from an EMBL/GenBank/DDBJ whole genome shotgun (WGS) entry which is preliminary data.</text>
</comment>
<dbReference type="EMBL" id="BLXX01000012">
    <property type="protein sequence ID" value="GFO61196.1"/>
    <property type="molecule type" value="Genomic_DNA"/>
</dbReference>
<organism evidence="1 2">
    <name type="scientific">Geomonas silvestris</name>
    <dbReference type="NCBI Taxonomy" id="2740184"/>
    <lineage>
        <taxon>Bacteria</taxon>
        <taxon>Pseudomonadati</taxon>
        <taxon>Thermodesulfobacteriota</taxon>
        <taxon>Desulfuromonadia</taxon>
        <taxon>Geobacterales</taxon>
        <taxon>Geobacteraceae</taxon>
        <taxon>Geomonas</taxon>
    </lineage>
</organism>
<evidence type="ECO:0008006" key="3">
    <source>
        <dbReference type="Google" id="ProtNLM"/>
    </source>
</evidence>
<protein>
    <recommendedName>
        <fullName evidence="3">Sel1 repeat family protein</fullName>
    </recommendedName>
</protein>
<sequence>MHPQARFSQPFLIAKGRSNWVFGEKPDLTQARRWYEKAVTTGDASGKANVERLKQLEQIK</sequence>
<keyword evidence="2" id="KW-1185">Reference proteome</keyword>
<accession>A0A6V8MMG2</accession>
<name>A0A6V8MMG2_9BACT</name>
<evidence type="ECO:0000313" key="2">
    <source>
        <dbReference type="Proteomes" id="UP000556026"/>
    </source>
</evidence>
<dbReference type="Proteomes" id="UP000556026">
    <property type="component" value="Unassembled WGS sequence"/>
</dbReference>
<proteinExistence type="predicted"/>
<evidence type="ECO:0000313" key="1">
    <source>
        <dbReference type="EMBL" id="GFO61196.1"/>
    </source>
</evidence>
<reference evidence="2" key="1">
    <citation type="submission" date="2020-06" db="EMBL/GenBank/DDBJ databases">
        <title>Draft genomic sequence of Geomonas sp. Red330.</title>
        <authorList>
            <person name="Itoh H."/>
            <person name="Zhenxing X."/>
            <person name="Ushijima N."/>
            <person name="Masuda Y."/>
            <person name="Shiratori Y."/>
            <person name="Senoo K."/>
        </authorList>
    </citation>
    <scope>NUCLEOTIDE SEQUENCE [LARGE SCALE GENOMIC DNA]</scope>
    <source>
        <strain evidence="2">Red330</strain>
    </source>
</reference>